<dbReference type="InterPro" id="IPR004358">
    <property type="entry name" value="Sig_transdc_His_kin-like_C"/>
</dbReference>
<keyword evidence="4" id="KW-0808">Transferase</keyword>
<dbReference type="SUPFAM" id="SSF47226">
    <property type="entry name" value="Histidine-containing phosphotransfer domain, HPT domain"/>
    <property type="match status" value="1"/>
</dbReference>
<dbReference type="InterPro" id="IPR037006">
    <property type="entry name" value="CheA-like_homodim_sf"/>
</dbReference>
<comment type="caution">
    <text evidence="10">The sequence shown here is derived from an EMBL/GenBank/DDBJ whole genome shotgun (WGS) entry which is preliminary data.</text>
</comment>
<keyword evidence="3 6" id="KW-0597">Phosphoprotein</keyword>
<dbReference type="InterPro" id="IPR036061">
    <property type="entry name" value="CheW-like_dom_sf"/>
</dbReference>
<evidence type="ECO:0000259" key="8">
    <source>
        <dbReference type="PROSITE" id="PS50851"/>
    </source>
</evidence>
<accession>A0A7X6DTF5</accession>
<dbReference type="SMART" id="SM01231">
    <property type="entry name" value="H-kinase_dim"/>
    <property type="match status" value="1"/>
</dbReference>
<dbReference type="GO" id="GO:0006935">
    <property type="term" value="P:chemotaxis"/>
    <property type="evidence" value="ECO:0007669"/>
    <property type="project" value="InterPro"/>
</dbReference>
<dbReference type="Gene3D" id="2.40.50.180">
    <property type="entry name" value="CheA-289, Domain 4"/>
    <property type="match status" value="1"/>
</dbReference>
<sequence length="715" mass="77693">MDEQESILREFLVECAEGIERLDQEFVALEKEPTNGALLASIFRTIHTIKGTCGFLGLPKLENVAHGAENILVRMRDKKMIVTPDGIDLLLEAVDAIKEILAHIGSTLQEPDRSYDAIRQKLDAFLVGNPGVAAELAPPQEGGKEASSSSKSLSAADSTIRVDVGLLDKLMNLVSELVLVRNQLLQRVRERDNAVDAGIAQRMNLITTQLQESVTRTRMQPIRNVWNQFPRVIRDLAHANGKEVELVMEGAETELDKTLLEAIKDPLTHIVRNAIDHGIETSEIRRARGKNPKGTLFLKAYHEGGQINIEIRDDGGGIDGEKVKRKAIDKGLITAEAAAGLSVSETLNLIFLPGLSTADKVTNVSGRGVGMDVVRNNIEKISGAIEIESRLEQGTLLKLRIPLTLAIIPALMIRCGRELFAIPQANLIELVRVDVEAGERIEMIHGAEFYRLRGELLPLIRLGRVLRSQKRPAEENAGGSAGTEETNVIVLGAGGQSFGLVVDEVSDREEIVVKPLSRHLKGLNVFAGATILGDGTVALILDASGIAEAGGLHQLSRSELKAEEKVETVEQATQETLLLFSLSGQDRYAIPLELVTRLEEFKTSTIEQAAGREVVQYRGDLLPLIRLDRVIGNGSTGAGETLPAILFSRNKKSVGLVVGQILDTVQEEIILHPAPAGKIGVRGSLVIQGLTTDLLDMEQIIESVAPGWLEKEAHV</sequence>
<feature type="domain" description="Histidine kinase" evidence="7">
    <location>
        <begin position="165"/>
        <end position="405"/>
    </location>
</feature>
<feature type="domain" description="CheW-like" evidence="8">
    <location>
        <begin position="574"/>
        <end position="706"/>
    </location>
</feature>
<dbReference type="Gene3D" id="1.10.287.560">
    <property type="entry name" value="Histidine kinase CheA-like, homodimeric domain"/>
    <property type="match status" value="1"/>
</dbReference>
<dbReference type="AlphaFoldDB" id="A0A7X6DTF5"/>
<dbReference type="RefSeq" id="WP_168063015.1">
    <property type="nucleotide sequence ID" value="NZ_VTOW01000005.1"/>
</dbReference>
<dbReference type="InterPro" id="IPR036097">
    <property type="entry name" value="HisK_dim/P_sf"/>
</dbReference>
<dbReference type="Pfam" id="PF02518">
    <property type="entry name" value="HATPase_c"/>
    <property type="match status" value="1"/>
</dbReference>
<evidence type="ECO:0000256" key="4">
    <source>
        <dbReference type="ARBA" id="ARBA00022679"/>
    </source>
</evidence>
<feature type="modified residue" description="Phosphohistidine" evidence="6">
    <location>
        <position position="47"/>
    </location>
</feature>
<dbReference type="InterPro" id="IPR005467">
    <property type="entry name" value="His_kinase_dom"/>
</dbReference>
<dbReference type="Pfam" id="PF02895">
    <property type="entry name" value="H-kinase_dim"/>
    <property type="match status" value="1"/>
</dbReference>
<keyword evidence="11" id="KW-1185">Reference proteome</keyword>
<evidence type="ECO:0000259" key="9">
    <source>
        <dbReference type="PROSITE" id="PS50894"/>
    </source>
</evidence>
<dbReference type="InterPro" id="IPR051315">
    <property type="entry name" value="Bact_Chemotaxis_CheA"/>
</dbReference>
<evidence type="ECO:0000256" key="6">
    <source>
        <dbReference type="PROSITE-ProRule" id="PRU00110"/>
    </source>
</evidence>
<dbReference type="PROSITE" id="PS50109">
    <property type="entry name" value="HIS_KIN"/>
    <property type="match status" value="1"/>
</dbReference>
<dbReference type="Gene3D" id="3.30.565.10">
    <property type="entry name" value="Histidine kinase-like ATPase, C-terminal domain"/>
    <property type="match status" value="1"/>
</dbReference>
<dbReference type="SMART" id="SM00387">
    <property type="entry name" value="HATPase_c"/>
    <property type="match status" value="1"/>
</dbReference>
<gene>
    <name evidence="10" type="ORF">MNODULE_20125</name>
</gene>
<dbReference type="InterPro" id="IPR008207">
    <property type="entry name" value="Sig_transdc_His_kin_Hpt_dom"/>
</dbReference>
<dbReference type="EMBL" id="VTOW01000005">
    <property type="protein sequence ID" value="NKE73066.1"/>
    <property type="molecule type" value="Genomic_DNA"/>
</dbReference>
<reference evidence="10 11" key="1">
    <citation type="journal article" date="2020" name="Nature">
        <title>Bacterial chemolithoautotrophy via manganese oxidation.</title>
        <authorList>
            <person name="Yu H."/>
            <person name="Leadbetter J.R."/>
        </authorList>
    </citation>
    <scope>NUCLEOTIDE SEQUENCE [LARGE SCALE GENOMIC DNA]</scope>
    <source>
        <strain evidence="10 11">Mn-1</strain>
    </source>
</reference>
<dbReference type="GO" id="GO:0005737">
    <property type="term" value="C:cytoplasm"/>
    <property type="evidence" value="ECO:0007669"/>
    <property type="project" value="InterPro"/>
</dbReference>
<evidence type="ECO:0000256" key="1">
    <source>
        <dbReference type="ARBA" id="ARBA00000085"/>
    </source>
</evidence>
<organism evidence="10 11">
    <name type="scientific">Candidatus Manganitrophus noduliformans</name>
    <dbReference type="NCBI Taxonomy" id="2606439"/>
    <lineage>
        <taxon>Bacteria</taxon>
        <taxon>Pseudomonadati</taxon>
        <taxon>Nitrospirota</taxon>
        <taxon>Nitrospiria</taxon>
        <taxon>Candidatus Troglogloeales</taxon>
        <taxon>Candidatus Manganitrophaceae</taxon>
        <taxon>Candidatus Manganitrophus</taxon>
    </lineage>
</organism>
<dbReference type="Gene3D" id="1.20.120.160">
    <property type="entry name" value="HPT domain"/>
    <property type="match status" value="1"/>
</dbReference>
<dbReference type="CDD" id="cd00088">
    <property type="entry name" value="HPT"/>
    <property type="match status" value="1"/>
</dbReference>
<evidence type="ECO:0000256" key="3">
    <source>
        <dbReference type="ARBA" id="ARBA00022553"/>
    </source>
</evidence>
<dbReference type="SUPFAM" id="SSF55874">
    <property type="entry name" value="ATPase domain of HSP90 chaperone/DNA topoisomerase II/histidine kinase"/>
    <property type="match status" value="1"/>
</dbReference>
<dbReference type="Pfam" id="PF01627">
    <property type="entry name" value="Hpt"/>
    <property type="match status" value="1"/>
</dbReference>
<name>A0A7X6DTF5_9BACT</name>
<dbReference type="InterPro" id="IPR036890">
    <property type="entry name" value="HATPase_C_sf"/>
</dbReference>
<proteinExistence type="predicted"/>
<dbReference type="SUPFAM" id="SSF50341">
    <property type="entry name" value="CheW-like"/>
    <property type="match status" value="2"/>
</dbReference>
<evidence type="ECO:0000313" key="10">
    <source>
        <dbReference type="EMBL" id="NKE73066.1"/>
    </source>
</evidence>
<dbReference type="InterPro" id="IPR004105">
    <property type="entry name" value="CheA-like_dim"/>
</dbReference>
<dbReference type="PANTHER" id="PTHR43395">
    <property type="entry name" value="SENSOR HISTIDINE KINASE CHEA"/>
    <property type="match status" value="1"/>
</dbReference>
<dbReference type="Proteomes" id="UP000534783">
    <property type="component" value="Unassembled WGS sequence"/>
</dbReference>
<dbReference type="InterPro" id="IPR036641">
    <property type="entry name" value="HPT_dom_sf"/>
</dbReference>
<dbReference type="Gene3D" id="2.30.30.40">
    <property type="entry name" value="SH3 Domains"/>
    <property type="match status" value="1"/>
</dbReference>
<evidence type="ECO:0000256" key="2">
    <source>
        <dbReference type="ARBA" id="ARBA00012438"/>
    </source>
</evidence>
<dbReference type="EC" id="2.7.13.3" evidence="2"/>
<dbReference type="FunFam" id="3.30.565.10:FF:000016">
    <property type="entry name" value="Chemotaxis protein CheA, putative"/>
    <property type="match status" value="1"/>
</dbReference>
<comment type="catalytic activity">
    <reaction evidence="1">
        <text>ATP + protein L-histidine = ADP + protein N-phospho-L-histidine.</text>
        <dbReference type="EC" id="2.7.13.3"/>
    </reaction>
</comment>
<dbReference type="PANTHER" id="PTHR43395:SF1">
    <property type="entry name" value="CHEMOTAXIS PROTEIN CHEA"/>
    <property type="match status" value="1"/>
</dbReference>
<evidence type="ECO:0000313" key="11">
    <source>
        <dbReference type="Proteomes" id="UP000534783"/>
    </source>
</evidence>
<dbReference type="Pfam" id="PF01584">
    <property type="entry name" value="CheW"/>
    <property type="match status" value="2"/>
</dbReference>
<evidence type="ECO:0000259" key="7">
    <source>
        <dbReference type="PROSITE" id="PS50109"/>
    </source>
</evidence>
<feature type="domain" description="HPt" evidence="9">
    <location>
        <begin position="1"/>
        <end position="104"/>
    </location>
</feature>
<dbReference type="GO" id="GO:0000155">
    <property type="term" value="F:phosphorelay sensor kinase activity"/>
    <property type="evidence" value="ECO:0007669"/>
    <property type="project" value="InterPro"/>
</dbReference>
<dbReference type="CDD" id="cd16916">
    <property type="entry name" value="HATPase_CheA-like"/>
    <property type="match status" value="1"/>
</dbReference>
<dbReference type="CDD" id="cd00731">
    <property type="entry name" value="CheA_reg"/>
    <property type="match status" value="1"/>
</dbReference>
<dbReference type="SUPFAM" id="SSF47384">
    <property type="entry name" value="Homodimeric domain of signal transducing histidine kinase"/>
    <property type="match status" value="1"/>
</dbReference>
<dbReference type="PRINTS" id="PR00344">
    <property type="entry name" value="BCTRLSENSOR"/>
</dbReference>
<dbReference type="PROSITE" id="PS50894">
    <property type="entry name" value="HPT"/>
    <property type="match status" value="1"/>
</dbReference>
<keyword evidence="5 10" id="KW-0418">Kinase</keyword>
<dbReference type="PROSITE" id="PS50851">
    <property type="entry name" value="CHEW"/>
    <property type="match status" value="2"/>
</dbReference>
<dbReference type="SMART" id="SM00073">
    <property type="entry name" value="HPT"/>
    <property type="match status" value="1"/>
</dbReference>
<dbReference type="InterPro" id="IPR002545">
    <property type="entry name" value="CheW-lke_dom"/>
</dbReference>
<protein>
    <recommendedName>
        <fullName evidence="2">histidine kinase</fullName>
        <ecNumber evidence="2">2.7.13.3</ecNumber>
    </recommendedName>
</protein>
<evidence type="ECO:0000256" key="5">
    <source>
        <dbReference type="ARBA" id="ARBA00022777"/>
    </source>
</evidence>
<dbReference type="InterPro" id="IPR003594">
    <property type="entry name" value="HATPase_dom"/>
</dbReference>
<feature type="domain" description="CheW-like" evidence="8">
    <location>
        <begin position="407"/>
        <end position="552"/>
    </location>
</feature>
<dbReference type="SMART" id="SM00260">
    <property type="entry name" value="CheW"/>
    <property type="match status" value="2"/>
</dbReference>